<evidence type="ECO:0000256" key="6">
    <source>
        <dbReference type="ARBA" id="ARBA00023319"/>
    </source>
</evidence>
<dbReference type="PROSITE" id="PS50835">
    <property type="entry name" value="IG_LIKE"/>
    <property type="match status" value="3"/>
</dbReference>
<evidence type="ECO:0000256" key="1">
    <source>
        <dbReference type="ARBA" id="ARBA00022729"/>
    </source>
</evidence>
<dbReference type="EMBL" id="JAINUF010000012">
    <property type="protein sequence ID" value="KAJ8345956.1"/>
    <property type="molecule type" value="Genomic_DNA"/>
</dbReference>
<dbReference type="InterPro" id="IPR013783">
    <property type="entry name" value="Ig-like_fold"/>
</dbReference>
<dbReference type="OrthoDB" id="8908372at2759"/>
<dbReference type="GO" id="GO:0002250">
    <property type="term" value="P:adaptive immune response"/>
    <property type="evidence" value="ECO:0007669"/>
    <property type="project" value="UniProtKB-KW"/>
</dbReference>
<comment type="caution">
    <text evidence="9">The sequence shown here is derived from an EMBL/GenBank/DDBJ whole genome shotgun (WGS) entry which is preliminary data.</text>
</comment>
<dbReference type="Gene3D" id="2.60.40.10">
    <property type="entry name" value="Immunoglobulins"/>
    <property type="match status" value="4"/>
</dbReference>
<protein>
    <recommendedName>
        <fullName evidence="8">Ig-like domain-containing protein</fullName>
    </recommendedName>
</protein>
<dbReference type="InterPro" id="IPR051006">
    <property type="entry name" value="TCR_variable_domain"/>
</dbReference>
<evidence type="ECO:0000256" key="2">
    <source>
        <dbReference type="ARBA" id="ARBA00022859"/>
    </source>
</evidence>
<dbReference type="CDD" id="cd00099">
    <property type="entry name" value="IgV"/>
    <property type="match status" value="1"/>
</dbReference>
<evidence type="ECO:0000313" key="9">
    <source>
        <dbReference type="EMBL" id="KAJ8345956.1"/>
    </source>
</evidence>
<dbReference type="GO" id="GO:0042101">
    <property type="term" value="C:T cell receptor complex"/>
    <property type="evidence" value="ECO:0007669"/>
    <property type="project" value="UniProtKB-KW"/>
</dbReference>
<evidence type="ECO:0000259" key="8">
    <source>
        <dbReference type="PROSITE" id="PS50835"/>
    </source>
</evidence>
<keyword evidence="1" id="KW-0732">Signal</keyword>
<dbReference type="PANTHER" id="PTHR19343:SF13">
    <property type="entry name" value="T CELL RECEPTOR ALPHA VARIABLE 21"/>
    <property type="match status" value="1"/>
</dbReference>
<dbReference type="InterPro" id="IPR036179">
    <property type="entry name" value="Ig-like_dom_sf"/>
</dbReference>
<dbReference type="InterPro" id="IPR003599">
    <property type="entry name" value="Ig_sub"/>
</dbReference>
<dbReference type="InterPro" id="IPR007110">
    <property type="entry name" value="Ig-like_dom"/>
</dbReference>
<dbReference type="SMART" id="SM00406">
    <property type="entry name" value="IGv"/>
    <property type="match status" value="1"/>
</dbReference>
<dbReference type="PANTHER" id="PTHR19343">
    <property type="entry name" value="T CELL RECEPTOR ALPHA VARIABLE 1-2"/>
    <property type="match status" value="1"/>
</dbReference>
<keyword evidence="2" id="KW-0391">Immunity</keyword>
<dbReference type="GO" id="GO:0042605">
    <property type="term" value="F:peptide antigen binding"/>
    <property type="evidence" value="ECO:0007669"/>
    <property type="project" value="TreeGrafter"/>
</dbReference>
<dbReference type="AlphaFoldDB" id="A0A9Q1INC6"/>
<keyword evidence="10" id="KW-1185">Reference proteome</keyword>
<dbReference type="FunFam" id="2.60.40.10:FF:000283">
    <property type="entry name" value="Immunoglobulin kappa constant"/>
    <property type="match status" value="2"/>
</dbReference>
<dbReference type="InterPro" id="IPR003597">
    <property type="entry name" value="Ig_C1-set"/>
</dbReference>
<reference evidence="9" key="1">
    <citation type="journal article" date="2023" name="Science">
        <title>Genome structures resolve the early diversification of teleost fishes.</title>
        <authorList>
            <person name="Parey E."/>
            <person name="Louis A."/>
            <person name="Montfort J."/>
            <person name="Bouchez O."/>
            <person name="Roques C."/>
            <person name="Iampietro C."/>
            <person name="Lluch J."/>
            <person name="Castinel A."/>
            <person name="Donnadieu C."/>
            <person name="Desvignes T."/>
            <person name="Floi Bucao C."/>
            <person name="Jouanno E."/>
            <person name="Wen M."/>
            <person name="Mejri S."/>
            <person name="Dirks R."/>
            <person name="Jansen H."/>
            <person name="Henkel C."/>
            <person name="Chen W.J."/>
            <person name="Zahm M."/>
            <person name="Cabau C."/>
            <person name="Klopp C."/>
            <person name="Thompson A.W."/>
            <person name="Robinson-Rechavi M."/>
            <person name="Braasch I."/>
            <person name="Lecointre G."/>
            <person name="Bobe J."/>
            <person name="Postlethwait J.H."/>
            <person name="Berthelot C."/>
            <person name="Roest Crollius H."/>
            <person name="Guiguen Y."/>
        </authorList>
    </citation>
    <scope>NUCLEOTIDE SEQUENCE</scope>
    <source>
        <strain evidence="9">WJC10195</strain>
    </source>
</reference>
<feature type="domain" description="Ig-like" evidence="8">
    <location>
        <begin position="25"/>
        <end position="118"/>
    </location>
</feature>
<feature type="domain" description="Ig-like" evidence="8">
    <location>
        <begin position="279"/>
        <end position="372"/>
    </location>
</feature>
<proteinExistence type="predicted"/>
<organism evidence="9 10">
    <name type="scientific">Synaphobranchus kaupii</name>
    <name type="common">Kaup's arrowtooth eel</name>
    <dbReference type="NCBI Taxonomy" id="118154"/>
    <lineage>
        <taxon>Eukaryota</taxon>
        <taxon>Metazoa</taxon>
        <taxon>Chordata</taxon>
        <taxon>Craniata</taxon>
        <taxon>Vertebrata</taxon>
        <taxon>Euteleostomi</taxon>
        <taxon>Actinopterygii</taxon>
        <taxon>Neopterygii</taxon>
        <taxon>Teleostei</taxon>
        <taxon>Anguilliformes</taxon>
        <taxon>Synaphobranchidae</taxon>
        <taxon>Synaphobranchus</taxon>
    </lineage>
</organism>
<dbReference type="InterPro" id="IPR013106">
    <property type="entry name" value="Ig_V-set"/>
</dbReference>
<keyword evidence="7" id="KW-1279">T cell receptor</keyword>
<keyword evidence="4" id="KW-1015">Disulfide bond</keyword>
<evidence type="ECO:0000313" key="10">
    <source>
        <dbReference type="Proteomes" id="UP001152622"/>
    </source>
</evidence>
<keyword evidence="6" id="KW-0393">Immunoglobulin domain</keyword>
<dbReference type="Pfam" id="PF07686">
    <property type="entry name" value="V-set"/>
    <property type="match status" value="1"/>
</dbReference>
<gene>
    <name evidence="9" type="ORF">SKAU_G00301490</name>
</gene>
<sequence>MSSIICHQGRAGTKLIVTDSSLAAPTLALLPPSSEELKTDKATLVCLAQMPVWFADVSWTSNGSPVTGGVFTSAAEQKPDKTFGLSSFLTIKSSEWISDRVFTCKVSVGSKESEKSLKKSDCSVSGVTVVTQKPPVLTVSKGDTATMDCNLGTVTNHHALCWVLQTLLSSHSNLLISQLDSVSGVTVVTQKPPVLTVSKGDTGTMDCNLGTLTNSEARWYKQVPGSAPHWVLQPLLSSHSNLLISQLDSFCTGVYIICITVVFGQGTKLIVTDSSLAAPTLSLLPPSSEDLKRDKATLVCLAQMPVWFADVSWTSNGSPVTGGVFTSAAQQKPDKTFGLSSFLTIKSSEWISDRVFTCEVSVGSKKYEKSLKKSDCTGQSGPFTPHTDNMLGTLCTLITVLSCVSGVTVVTQKPPVLTVSKGDTGTMDCNLGTVTDYPAYWYKQVPGGVPQFVLRLVQGEDSPDMYGTGYSSNRFTSTRQSSTDSRLIITNVEAGDSAVYYCNTWDGSVNEYVSQ</sequence>
<keyword evidence="3" id="KW-1064">Adaptive immunity</keyword>
<evidence type="ECO:0000256" key="5">
    <source>
        <dbReference type="ARBA" id="ARBA00023170"/>
    </source>
</evidence>
<accession>A0A9Q1INC6</accession>
<dbReference type="SMART" id="SM00409">
    <property type="entry name" value="IG"/>
    <property type="match status" value="4"/>
</dbReference>
<name>A0A9Q1INC6_SYNKA</name>
<evidence type="ECO:0000256" key="3">
    <source>
        <dbReference type="ARBA" id="ARBA00023130"/>
    </source>
</evidence>
<dbReference type="Pfam" id="PF07654">
    <property type="entry name" value="C1-set"/>
    <property type="match status" value="2"/>
</dbReference>
<evidence type="ECO:0000256" key="7">
    <source>
        <dbReference type="ARBA" id="ARBA00043266"/>
    </source>
</evidence>
<dbReference type="SMART" id="SM00407">
    <property type="entry name" value="IGc1"/>
    <property type="match status" value="2"/>
</dbReference>
<dbReference type="SUPFAM" id="SSF48726">
    <property type="entry name" value="Immunoglobulin"/>
    <property type="match status" value="5"/>
</dbReference>
<evidence type="ECO:0000256" key="4">
    <source>
        <dbReference type="ARBA" id="ARBA00023157"/>
    </source>
</evidence>
<keyword evidence="5" id="KW-0675">Receptor</keyword>
<feature type="domain" description="Ig-like" evidence="8">
    <location>
        <begin position="408"/>
        <end position="514"/>
    </location>
</feature>
<dbReference type="Proteomes" id="UP001152622">
    <property type="component" value="Chromosome 12"/>
</dbReference>